<keyword evidence="1" id="KW-0472">Membrane</keyword>
<reference evidence="3 4" key="1">
    <citation type="submission" date="2021-06" db="EMBL/GenBank/DDBJ databases">
        <title>Rhodobacteraceae bacterium strain HSP-20.</title>
        <authorList>
            <person name="Chen W.-M."/>
        </authorList>
    </citation>
    <scope>NUCLEOTIDE SEQUENCE [LARGE SCALE GENOMIC DNA]</scope>
    <source>
        <strain evidence="3 4">HSP-20</strain>
    </source>
</reference>
<evidence type="ECO:0000313" key="4">
    <source>
        <dbReference type="Proteomes" id="UP000731907"/>
    </source>
</evidence>
<keyword evidence="4" id="KW-1185">Reference proteome</keyword>
<gene>
    <name evidence="3" type="ORF">GU927_011835</name>
</gene>
<feature type="transmembrane region" description="Helical" evidence="1">
    <location>
        <begin position="46"/>
        <end position="64"/>
    </location>
</feature>
<name>A0ABS6J5P4_9RHOB</name>
<accession>A0ABS6J5P4</accession>
<sequence length="66" mass="6545">MTKTRAALLAATLGLTALPALAGGYAEPVMEPVMEPAVVEQNTSSSAGGIVVPLLLLLVIAAAVSN</sequence>
<evidence type="ECO:0000256" key="1">
    <source>
        <dbReference type="SAM" id="Phobius"/>
    </source>
</evidence>
<feature type="chain" id="PRO_5045324589" description="Ferrochelatase" evidence="2">
    <location>
        <begin position="23"/>
        <end position="66"/>
    </location>
</feature>
<protein>
    <recommendedName>
        <fullName evidence="5">Ferrochelatase</fullName>
    </recommendedName>
</protein>
<evidence type="ECO:0008006" key="5">
    <source>
        <dbReference type="Google" id="ProtNLM"/>
    </source>
</evidence>
<dbReference type="Proteomes" id="UP000731907">
    <property type="component" value="Unassembled WGS sequence"/>
</dbReference>
<feature type="signal peptide" evidence="2">
    <location>
        <begin position="1"/>
        <end position="22"/>
    </location>
</feature>
<evidence type="ECO:0000256" key="2">
    <source>
        <dbReference type="SAM" id="SignalP"/>
    </source>
</evidence>
<keyword evidence="1" id="KW-0812">Transmembrane</keyword>
<keyword evidence="1" id="KW-1133">Transmembrane helix</keyword>
<proteinExistence type="predicted"/>
<comment type="caution">
    <text evidence="3">The sequence shown here is derived from an EMBL/GenBank/DDBJ whole genome shotgun (WGS) entry which is preliminary data.</text>
</comment>
<dbReference type="EMBL" id="JAAATX020000007">
    <property type="protein sequence ID" value="MBU9698536.1"/>
    <property type="molecule type" value="Genomic_DNA"/>
</dbReference>
<dbReference type="RefSeq" id="WP_161762641.1">
    <property type="nucleotide sequence ID" value="NZ_JAAATX020000007.1"/>
</dbReference>
<keyword evidence="2" id="KW-0732">Signal</keyword>
<evidence type="ECO:0000313" key="3">
    <source>
        <dbReference type="EMBL" id="MBU9698536.1"/>
    </source>
</evidence>
<organism evidence="3 4">
    <name type="scientific">Paragemmobacter amnigenus</name>
    <dbReference type="NCBI Taxonomy" id="2852097"/>
    <lineage>
        <taxon>Bacteria</taxon>
        <taxon>Pseudomonadati</taxon>
        <taxon>Pseudomonadota</taxon>
        <taxon>Alphaproteobacteria</taxon>
        <taxon>Rhodobacterales</taxon>
        <taxon>Paracoccaceae</taxon>
        <taxon>Paragemmobacter</taxon>
    </lineage>
</organism>